<evidence type="ECO:0000313" key="3">
    <source>
        <dbReference type="Proteomes" id="UP000294937"/>
    </source>
</evidence>
<dbReference type="EMBL" id="SMAG01000007">
    <property type="protein sequence ID" value="TCS93369.1"/>
    <property type="molecule type" value="Genomic_DNA"/>
</dbReference>
<dbReference type="InterPro" id="IPR047046">
    <property type="entry name" value="YpjD/YvdC"/>
</dbReference>
<dbReference type="GO" id="GO:0016787">
    <property type="term" value="F:hydrolase activity"/>
    <property type="evidence" value="ECO:0007669"/>
    <property type="project" value="UniProtKB-KW"/>
</dbReference>
<accession>A0A4R3L1S2</accession>
<dbReference type="InterPro" id="IPR012359">
    <property type="entry name" value="MazG-related_YpjD"/>
</dbReference>
<dbReference type="PIRSF" id="PIRSF029904">
    <property type="entry name" value="UCP029904_pph"/>
    <property type="match status" value="1"/>
</dbReference>
<dbReference type="CDD" id="cd11531">
    <property type="entry name" value="NTP-PPase_BsYpjD"/>
    <property type="match status" value="1"/>
</dbReference>
<dbReference type="PANTHER" id="PTHR42692">
    <property type="entry name" value="NUCLEOTIDE PYROPHOSPHOHYDROLASE"/>
    <property type="match status" value="1"/>
</dbReference>
<dbReference type="InterPro" id="IPR004518">
    <property type="entry name" value="MazG-like_dom"/>
</dbReference>
<dbReference type="SUPFAM" id="SSF101386">
    <property type="entry name" value="all-alpha NTP pyrophosphatases"/>
    <property type="match status" value="1"/>
</dbReference>
<protein>
    <submittedName>
        <fullName evidence="2">NTP pyrophosphatase (Non-canonical NTP hydrolase)</fullName>
    </submittedName>
</protein>
<evidence type="ECO:0000313" key="2">
    <source>
        <dbReference type="EMBL" id="TCS93369.1"/>
    </source>
</evidence>
<name>A0A4R3L1S2_9BACL</name>
<comment type="caution">
    <text evidence="2">The sequence shown here is derived from an EMBL/GenBank/DDBJ whole genome shotgun (WGS) entry which is preliminary data.</text>
</comment>
<reference evidence="2 3" key="1">
    <citation type="submission" date="2019-03" db="EMBL/GenBank/DDBJ databases">
        <title>Genomic Encyclopedia of Type Strains, Phase IV (KMG-IV): sequencing the most valuable type-strain genomes for metagenomic binning, comparative biology and taxonomic classification.</title>
        <authorList>
            <person name="Goeker M."/>
        </authorList>
    </citation>
    <scope>NUCLEOTIDE SEQUENCE [LARGE SCALE GENOMIC DNA]</scope>
    <source>
        <strain evidence="2 3">DSM 45707</strain>
    </source>
</reference>
<feature type="domain" description="NTP pyrophosphohydrolase MazG-like" evidence="1">
    <location>
        <begin position="26"/>
        <end position="104"/>
    </location>
</feature>
<evidence type="ECO:0000259" key="1">
    <source>
        <dbReference type="Pfam" id="PF03819"/>
    </source>
</evidence>
<dbReference type="RefSeq" id="WP_131925639.1">
    <property type="nucleotide sequence ID" value="NZ_SMAG01000007.1"/>
</dbReference>
<sequence>MSEKTFKEMQKEVDDYISQFKEGYFHPLSMLARMTEEVGELAREVNHHYGEKPKKPGEEENSIQNELGDLLFIITCFANSLNIDLEQAFDEVMNKYRTRDAERWTRKDEA</sequence>
<dbReference type="PANTHER" id="PTHR42692:SF1">
    <property type="entry name" value="NUCLEOTIDE PYROPHOSPHOHYDROLASE"/>
    <property type="match status" value="1"/>
</dbReference>
<dbReference type="AlphaFoldDB" id="A0A4R3L1S2"/>
<organism evidence="2 3">
    <name type="scientific">Hazenella coriacea</name>
    <dbReference type="NCBI Taxonomy" id="1179467"/>
    <lineage>
        <taxon>Bacteria</taxon>
        <taxon>Bacillati</taxon>
        <taxon>Bacillota</taxon>
        <taxon>Bacilli</taxon>
        <taxon>Bacillales</taxon>
        <taxon>Thermoactinomycetaceae</taxon>
        <taxon>Hazenella</taxon>
    </lineage>
</organism>
<keyword evidence="2" id="KW-0378">Hydrolase</keyword>
<dbReference type="Pfam" id="PF03819">
    <property type="entry name" value="MazG"/>
    <property type="match status" value="1"/>
</dbReference>
<dbReference type="Gene3D" id="1.10.287.1080">
    <property type="entry name" value="MazG-like"/>
    <property type="match status" value="1"/>
</dbReference>
<gene>
    <name evidence="2" type="ORF">EDD58_10715</name>
</gene>
<dbReference type="Proteomes" id="UP000294937">
    <property type="component" value="Unassembled WGS sequence"/>
</dbReference>
<proteinExistence type="predicted"/>
<keyword evidence="3" id="KW-1185">Reference proteome</keyword>
<dbReference type="OrthoDB" id="9807397at2"/>